<feature type="transmembrane region" description="Helical" evidence="4">
    <location>
        <begin position="60"/>
        <end position="84"/>
    </location>
</feature>
<dbReference type="PANTHER" id="PTHR23527">
    <property type="entry name" value="BLL3282 PROTEIN"/>
    <property type="match status" value="1"/>
</dbReference>
<keyword evidence="3 4" id="KW-0472">Membrane</keyword>
<feature type="transmembrane region" description="Helical" evidence="4">
    <location>
        <begin position="372"/>
        <end position="396"/>
    </location>
</feature>
<evidence type="ECO:0000256" key="3">
    <source>
        <dbReference type="ARBA" id="ARBA00023136"/>
    </source>
</evidence>
<feature type="transmembrane region" description="Helical" evidence="4">
    <location>
        <begin position="193"/>
        <end position="215"/>
    </location>
</feature>
<dbReference type="InterPro" id="IPR020846">
    <property type="entry name" value="MFS_dom"/>
</dbReference>
<feature type="transmembrane region" description="Helical" evidence="4">
    <location>
        <begin position="278"/>
        <end position="300"/>
    </location>
</feature>
<feature type="transmembrane region" description="Helical" evidence="4">
    <location>
        <begin position="126"/>
        <end position="146"/>
    </location>
</feature>
<dbReference type="SUPFAM" id="SSF103473">
    <property type="entry name" value="MFS general substrate transporter"/>
    <property type="match status" value="1"/>
</dbReference>
<gene>
    <name evidence="6" type="ORF">FRZ40_09230</name>
</gene>
<feature type="domain" description="Major facilitator superfamily (MFS) profile" evidence="5">
    <location>
        <begin position="60"/>
        <end position="461"/>
    </location>
</feature>
<dbReference type="EMBL" id="VOQS01000001">
    <property type="protein sequence ID" value="TXC87739.1"/>
    <property type="molecule type" value="Genomic_DNA"/>
</dbReference>
<dbReference type="InterPro" id="IPR036259">
    <property type="entry name" value="MFS_trans_sf"/>
</dbReference>
<evidence type="ECO:0000256" key="4">
    <source>
        <dbReference type="SAM" id="Phobius"/>
    </source>
</evidence>
<feature type="transmembrane region" description="Helical" evidence="4">
    <location>
        <begin position="152"/>
        <end position="172"/>
    </location>
</feature>
<feature type="transmembrane region" description="Helical" evidence="4">
    <location>
        <begin position="345"/>
        <end position="366"/>
    </location>
</feature>
<dbReference type="PROSITE" id="PS50850">
    <property type="entry name" value="MFS"/>
    <property type="match status" value="1"/>
</dbReference>
<dbReference type="AlphaFoldDB" id="A0A5C6VS77"/>
<protein>
    <submittedName>
        <fullName evidence="6">MFS transporter</fullName>
    </submittedName>
</protein>
<organism evidence="6 7">
    <name type="scientific">Paraburkholderia azotifigens</name>
    <dbReference type="NCBI Taxonomy" id="2057004"/>
    <lineage>
        <taxon>Bacteria</taxon>
        <taxon>Pseudomonadati</taxon>
        <taxon>Pseudomonadota</taxon>
        <taxon>Betaproteobacteria</taxon>
        <taxon>Burkholderiales</taxon>
        <taxon>Burkholderiaceae</taxon>
        <taxon>Paraburkholderia</taxon>
    </lineage>
</organism>
<evidence type="ECO:0000313" key="7">
    <source>
        <dbReference type="Proteomes" id="UP000321776"/>
    </source>
</evidence>
<sequence>MHAGSCFGFSDRSHLIFPLFRLTAQPYDECQPSYPEVIVGQGFQVLGTSGGLSARHRWKVLGVGFAANASFAAAFSGIPTTAIFLRNDYHIDNGGLGLVLGMLGLGIAVSELPWGLLTDRWGDRRVLLLGLLTTAAALAAMAGFVVPHGADVPGIVPLALGLLTVGLLGGSVNGSSGRAVMAWFREGERGLAMSIRQTAVPAGGGLGALTLPALAAHFGFASVYGVLAALCAVTAWFAWRWLHEPPESTASVASSGAARHAASDNSVTPLRDISVWRVALGIGVLCVPQLAVVTFATVFLHDFGHVGVVGISATMAAVQTGAAVARVWSGRWTDRHGNRRQYMRVCSVLTALLFATLALAAAGAGAGGATGAMTALLAALVVLGGVSASAWHGVAYTELATLAGTRRAGTALAMGNTCAFLTLFITPLVIPPLLAATSWPLVWAIACLCALLALPVFPRPLRAARYGARVRA</sequence>
<keyword evidence="2 4" id="KW-1133">Transmembrane helix</keyword>
<evidence type="ECO:0000256" key="1">
    <source>
        <dbReference type="ARBA" id="ARBA00022692"/>
    </source>
</evidence>
<comment type="caution">
    <text evidence="6">The sequence shown here is derived from an EMBL/GenBank/DDBJ whole genome shotgun (WGS) entry which is preliminary data.</text>
</comment>
<reference evidence="6 7" key="1">
    <citation type="journal article" date="2018" name="Int. J. Syst. Evol. Microbiol.">
        <title>Paraburkholderia azotifigens sp. nov., a nitrogen-fixing bacterium isolated from paddy soil.</title>
        <authorList>
            <person name="Choi G.M."/>
            <person name="Im W.T."/>
        </authorList>
    </citation>
    <scope>NUCLEOTIDE SEQUENCE [LARGE SCALE GENOMIC DNA]</scope>
    <source>
        <strain evidence="6 7">NF 2-5-3</strain>
    </source>
</reference>
<evidence type="ECO:0000259" key="5">
    <source>
        <dbReference type="PROSITE" id="PS50850"/>
    </source>
</evidence>
<feature type="transmembrane region" description="Helical" evidence="4">
    <location>
        <begin position="408"/>
        <end position="430"/>
    </location>
</feature>
<feature type="transmembrane region" description="Helical" evidence="4">
    <location>
        <begin position="306"/>
        <end position="325"/>
    </location>
</feature>
<keyword evidence="1 4" id="KW-0812">Transmembrane</keyword>
<dbReference type="Pfam" id="PF07690">
    <property type="entry name" value="MFS_1"/>
    <property type="match status" value="1"/>
</dbReference>
<dbReference type="PANTHER" id="PTHR23527:SF1">
    <property type="entry name" value="BLL3282 PROTEIN"/>
    <property type="match status" value="1"/>
</dbReference>
<proteinExistence type="predicted"/>
<feature type="transmembrane region" description="Helical" evidence="4">
    <location>
        <begin position="436"/>
        <end position="457"/>
    </location>
</feature>
<name>A0A5C6VS77_9BURK</name>
<dbReference type="GO" id="GO:0022857">
    <property type="term" value="F:transmembrane transporter activity"/>
    <property type="evidence" value="ECO:0007669"/>
    <property type="project" value="InterPro"/>
</dbReference>
<dbReference type="InterPro" id="IPR052952">
    <property type="entry name" value="MFS-Transporter"/>
</dbReference>
<dbReference type="InterPro" id="IPR011701">
    <property type="entry name" value="MFS"/>
</dbReference>
<accession>A0A5C6VS77</accession>
<feature type="transmembrane region" description="Helical" evidence="4">
    <location>
        <begin position="221"/>
        <end position="239"/>
    </location>
</feature>
<evidence type="ECO:0000256" key="2">
    <source>
        <dbReference type="ARBA" id="ARBA00022989"/>
    </source>
</evidence>
<evidence type="ECO:0000313" key="6">
    <source>
        <dbReference type="EMBL" id="TXC87739.1"/>
    </source>
</evidence>
<dbReference type="Gene3D" id="1.20.1250.20">
    <property type="entry name" value="MFS general substrate transporter like domains"/>
    <property type="match status" value="2"/>
</dbReference>
<dbReference type="Proteomes" id="UP000321776">
    <property type="component" value="Unassembled WGS sequence"/>
</dbReference>
<feature type="transmembrane region" description="Helical" evidence="4">
    <location>
        <begin position="96"/>
        <end position="114"/>
    </location>
</feature>